<dbReference type="GO" id="GO:0031222">
    <property type="term" value="P:arabinan catabolic process"/>
    <property type="evidence" value="ECO:0007669"/>
    <property type="project" value="TreeGrafter"/>
</dbReference>
<dbReference type="STRING" id="1890364.A0A2P6N4P7"/>
<dbReference type="InterPro" id="IPR037524">
    <property type="entry name" value="PA14/GLEYA"/>
</dbReference>
<dbReference type="Pfam" id="PF01915">
    <property type="entry name" value="Glyco_hydro_3_C"/>
    <property type="match status" value="1"/>
</dbReference>
<evidence type="ECO:0000256" key="2">
    <source>
        <dbReference type="ARBA" id="ARBA00022729"/>
    </source>
</evidence>
<dbReference type="Pfam" id="PF00933">
    <property type="entry name" value="Glyco_hydro_3"/>
    <property type="match status" value="1"/>
</dbReference>
<dbReference type="FunCoup" id="A0A2P6N4P7">
    <property type="interactions" value="43"/>
</dbReference>
<dbReference type="InterPro" id="IPR026891">
    <property type="entry name" value="Fn3-like"/>
</dbReference>
<keyword evidence="2" id="KW-0732">Signal</keyword>
<feature type="region of interest" description="Disordered" evidence="5">
    <location>
        <begin position="73"/>
        <end position="93"/>
    </location>
</feature>
<evidence type="ECO:0000259" key="6">
    <source>
        <dbReference type="PROSITE" id="PS51820"/>
    </source>
</evidence>
<dbReference type="GO" id="GO:0046556">
    <property type="term" value="F:alpha-L-arabinofuranosidase activity"/>
    <property type="evidence" value="ECO:0007669"/>
    <property type="project" value="TreeGrafter"/>
</dbReference>
<evidence type="ECO:0000313" key="7">
    <source>
        <dbReference type="EMBL" id="PRP78922.1"/>
    </source>
</evidence>
<dbReference type="SUPFAM" id="SSF56988">
    <property type="entry name" value="Anthrax protective antigen"/>
    <property type="match status" value="1"/>
</dbReference>
<dbReference type="InterPro" id="IPR011658">
    <property type="entry name" value="PA14_dom"/>
</dbReference>
<evidence type="ECO:0000313" key="8">
    <source>
        <dbReference type="Proteomes" id="UP000241769"/>
    </source>
</evidence>
<evidence type="ECO:0000256" key="1">
    <source>
        <dbReference type="ARBA" id="ARBA00005336"/>
    </source>
</evidence>
<dbReference type="SMART" id="SM01217">
    <property type="entry name" value="Fn3_like"/>
    <property type="match status" value="1"/>
</dbReference>
<comment type="similarity">
    <text evidence="1">Belongs to the glycosyl hydrolase 3 family.</text>
</comment>
<feature type="domain" description="PA14" evidence="6">
    <location>
        <begin position="629"/>
        <end position="764"/>
    </location>
</feature>
<keyword evidence="3 7" id="KW-0378">Hydrolase</keyword>
<dbReference type="PROSITE" id="PS51820">
    <property type="entry name" value="PA14"/>
    <property type="match status" value="1"/>
</dbReference>
<proteinExistence type="inferred from homology"/>
<dbReference type="Gene3D" id="2.60.40.10">
    <property type="entry name" value="Immunoglobulins"/>
    <property type="match status" value="1"/>
</dbReference>
<gene>
    <name evidence="7" type="ORF">PROFUN_13298</name>
</gene>
<dbReference type="OrthoDB" id="47059at2759"/>
<keyword evidence="4" id="KW-0326">Glycosidase</keyword>
<evidence type="ECO:0000256" key="4">
    <source>
        <dbReference type="ARBA" id="ARBA00023295"/>
    </source>
</evidence>
<evidence type="ECO:0000256" key="3">
    <source>
        <dbReference type="ARBA" id="ARBA00022801"/>
    </source>
</evidence>
<dbReference type="Pfam" id="PF14310">
    <property type="entry name" value="Fn3-like"/>
    <property type="match status" value="1"/>
</dbReference>
<dbReference type="GO" id="GO:0009044">
    <property type="term" value="F:xylan 1,4-beta-xylosidase activity"/>
    <property type="evidence" value="ECO:0007669"/>
    <property type="project" value="InterPro"/>
</dbReference>
<dbReference type="InterPro" id="IPR002772">
    <property type="entry name" value="Glyco_hydro_3_C"/>
</dbReference>
<dbReference type="AlphaFoldDB" id="A0A2P6N4P7"/>
<dbReference type="EMBL" id="MDYQ01000205">
    <property type="protein sequence ID" value="PRP78922.1"/>
    <property type="molecule type" value="Genomic_DNA"/>
</dbReference>
<dbReference type="InterPro" id="IPR036881">
    <property type="entry name" value="Glyco_hydro_3_C_sf"/>
</dbReference>
<dbReference type="Pfam" id="PF07691">
    <property type="entry name" value="PA14"/>
    <property type="match status" value="1"/>
</dbReference>
<name>A0A2P6N4P7_9EUKA</name>
<dbReference type="SUPFAM" id="SSF52279">
    <property type="entry name" value="Beta-D-glucan exohydrolase, C-terminal domain"/>
    <property type="match status" value="1"/>
</dbReference>
<comment type="caution">
    <text evidence="7">The sequence shown here is derived from an EMBL/GenBank/DDBJ whole genome shotgun (WGS) entry which is preliminary data.</text>
</comment>
<dbReference type="PANTHER" id="PTHR42721:SF3">
    <property type="entry name" value="BETA-D-XYLOSIDASE 5-RELATED"/>
    <property type="match status" value="1"/>
</dbReference>
<accession>A0A2P6N4P7</accession>
<dbReference type="Gene3D" id="3.40.50.1700">
    <property type="entry name" value="Glycoside hydrolase family 3 C-terminal domain"/>
    <property type="match status" value="2"/>
</dbReference>
<dbReference type="Gene3D" id="3.20.20.300">
    <property type="entry name" value="Glycoside hydrolase, family 3, N-terminal domain"/>
    <property type="match status" value="1"/>
</dbReference>
<dbReference type="Proteomes" id="UP000241769">
    <property type="component" value="Unassembled WGS sequence"/>
</dbReference>
<dbReference type="SUPFAM" id="SSF51445">
    <property type="entry name" value="(Trans)glycosidases"/>
    <property type="match status" value="1"/>
</dbReference>
<dbReference type="GO" id="GO:0045493">
    <property type="term" value="P:xylan catabolic process"/>
    <property type="evidence" value="ECO:0007669"/>
    <property type="project" value="InterPro"/>
</dbReference>
<dbReference type="InterPro" id="IPR017853">
    <property type="entry name" value="GH"/>
</dbReference>
<feature type="compositionally biased region" description="Low complexity" evidence="5">
    <location>
        <begin position="82"/>
        <end position="93"/>
    </location>
</feature>
<keyword evidence="8" id="KW-1185">Reference proteome</keyword>
<dbReference type="InterPro" id="IPR013783">
    <property type="entry name" value="Ig-like_fold"/>
</dbReference>
<dbReference type="InterPro" id="IPR036962">
    <property type="entry name" value="Glyco_hydro_3_N_sf"/>
</dbReference>
<dbReference type="InterPro" id="IPR044993">
    <property type="entry name" value="BXL"/>
</dbReference>
<reference evidence="7 8" key="1">
    <citation type="journal article" date="2018" name="Genome Biol. Evol.">
        <title>Multiple Roots of Fruiting Body Formation in Amoebozoa.</title>
        <authorList>
            <person name="Hillmann F."/>
            <person name="Forbes G."/>
            <person name="Novohradska S."/>
            <person name="Ferling I."/>
            <person name="Riege K."/>
            <person name="Groth M."/>
            <person name="Westermann M."/>
            <person name="Marz M."/>
            <person name="Spaller T."/>
            <person name="Winckler T."/>
            <person name="Schaap P."/>
            <person name="Glockner G."/>
        </authorList>
    </citation>
    <scope>NUCLEOTIDE SEQUENCE [LARGE SCALE GENOMIC DNA]</scope>
    <source>
        <strain evidence="7 8">Jena</strain>
    </source>
</reference>
<sequence length="1034" mass="113590">MFDRGHAESFTEETEMLTNRGGKYQDVEGTLFFGFHERIDWLVASSMRYNNAQSPWILVFLTRFLEKRGLRETGRTPGCEASGNQSSSPSASHTPILPFFTTTTLPNSLVDFDSRPHDNESVDKSYTRQVDATKYRRMTYYIQSQAIYYWSRSLDRVSSIAGDDNSFVHRPFTTPNEHNYTHNMGRVTLLLFITFVAITVGELPSWCDGFTDETECAFQIITKMTLDEKVGQLGNTAPAIDRLGLTAWEWWGEALHGVGREGFATVFPQGIGLGASWDPDMVHRIGDQISTEYRIKRFFWTPFKAYGQHGLSLWAPNVNVFRDPRWGRGPETYGEDPFLCGTMGANFISGIQGPDAPRSYKAIATPKHFAVHSGPEPMRHTIDLSPTPFDFEDTYMPAFRQAVIEGKAGSIMCSYNSVYGKPACAQPLILDTKLRQDWGFTGYVVSDCDAIADEVSTHKWASSYEDASAKSVMAGTDLDCGGTYSNNLAAAVKNGSLEESYIDRSLLRLFLARLRTHGDPIPPYNSTNDPGTPDDNGLALEAARKAIVLLKNDGILPLKSGLKVAVIGPTSDLIEDLVDSYRGIPQHPITPLTAAYTEWGQRNVLYAQGSTLVENMALSVPRTAFRTSEGLQGLDAEYYNNTDLSGAPLLFRIDPNLDLDQQDAAPAPGLYPHGWSARWKTTFTPPGDGDYKLGVMNDGGNQIKITMDGQVLFDVSGGHEIDIHLKKRSYQLELEYSFTGGSRFRLQWQPPAMVQLKEAVVTAEAADVIIAFVGLSPSLESEENGLSGVPGFYGGDRTSRQKNLLTVLGSLNKPIVVVLTSGSAVAINWANENANAALANWYGGESGGKAIIGTLVGRYNPGGRSPVTFYASDSDLPAFDDYSMEGRTYRYFKGQPLYAFGHGLSYTTFNYTNVTGPKMVQAGSDMTIQVTLLNSGNRDGEEVIQVYLKPVNSPTARPLNHQLAGFSRVSLKASKKSVFSITIKARQLSLVDADGQRAVRAGDYELHVGGGQPGFYDGMIVHRVKVSGNAVMPA</sequence>
<organism evidence="7 8">
    <name type="scientific">Planoprotostelium fungivorum</name>
    <dbReference type="NCBI Taxonomy" id="1890364"/>
    <lineage>
        <taxon>Eukaryota</taxon>
        <taxon>Amoebozoa</taxon>
        <taxon>Evosea</taxon>
        <taxon>Variosea</taxon>
        <taxon>Cavosteliida</taxon>
        <taxon>Cavosteliaceae</taxon>
        <taxon>Planoprotostelium</taxon>
    </lineage>
</organism>
<dbReference type="InterPro" id="IPR001764">
    <property type="entry name" value="Glyco_hydro_3_N"/>
</dbReference>
<dbReference type="SMART" id="SM00758">
    <property type="entry name" value="PA14"/>
    <property type="match status" value="1"/>
</dbReference>
<dbReference type="InParanoid" id="A0A2P6N4P7"/>
<dbReference type="PRINTS" id="PR00133">
    <property type="entry name" value="GLHYDRLASE3"/>
</dbReference>
<evidence type="ECO:0000256" key="5">
    <source>
        <dbReference type="SAM" id="MobiDB-lite"/>
    </source>
</evidence>
<protein>
    <submittedName>
        <fullName evidence="7">Glycoside hydrolase family protein</fullName>
    </submittedName>
</protein>
<dbReference type="PANTHER" id="PTHR42721">
    <property type="entry name" value="SUGAR HYDROLASE-RELATED"/>
    <property type="match status" value="1"/>
</dbReference>